<dbReference type="PANTHER" id="PTHR30435:SF1">
    <property type="entry name" value="FLAGELLAR HOOK PROTEIN FLGE"/>
    <property type="match status" value="1"/>
</dbReference>
<evidence type="ECO:0000256" key="4">
    <source>
        <dbReference type="ARBA" id="ARBA00023143"/>
    </source>
</evidence>
<evidence type="ECO:0000256" key="2">
    <source>
        <dbReference type="ARBA" id="ARBA00009677"/>
    </source>
</evidence>
<evidence type="ECO:0000259" key="9">
    <source>
        <dbReference type="Pfam" id="PF22692"/>
    </source>
</evidence>
<feature type="domain" description="Flagellar basal-body/hook protein C-terminal" evidence="7">
    <location>
        <begin position="431"/>
        <end position="476"/>
    </location>
</feature>
<dbReference type="AlphaFoldDB" id="A0A175RNA3"/>
<comment type="caution">
    <text evidence="10">The sequence shown here is derived from an EMBL/GenBank/DDBJ whole genome shotgun (WGS) entry which is preliminary data.</text>
</comment>
<dbReference type="RefSeq" id="WP_082684603.1">
    <property type="nucleotide sequence ID" value="NZ_LDQA01000028.1"/>
</dbReference>
<dbReference type="GO" id="GO:0009424">
    <property type="term" value="C:bacterial-type flagellum hook"/>
    <property type="evidence" value="ECO:0007669"/>
    <property type="project" value="TreeGrafter"/>
</dbReference>
<dbReference type="InterPro" id="IPR001444">
    <property type="entry name" value="Flag_bb_rod_N"/>
</dbReference>
<feature type="domain" description="Flagellar hook protein FlgE/F/G-like D1" evidence="9">
    <location>
        <begin position="89"/>
        <end position="136"/>
    </location>
</feature>
<dbReference type="InterPro" id="IPR037925">
    <property type="entry name" value="FlgE/F/G-like"/>
</dbReference>
<dbReference type="InterPro" id="IPR019776">
    <property type="entry name" value="Flagellar_basal_body_rod_CS"/>
</dbReference>
<dbReference type="GO" id="GO:0005829">
    <property type="term" value="C:cytosol"/>
    <property type="evidence" value="ECO:0007669"/>
    <property type="project" value="TreeGrafter"/>
</dbReference>
<dbReference type="EMBL" id="LDQA01000028">
    <property type="protein sequence ID" value="KTR05137.1"/>
    <property type="molecule type" value="Genomic_DNA"/>
</dbReference>
<evidence type="ECO:0000256" key="5">
    <source>
        <dbReference type="RuleBase" id="RU362116"/>
    </source>
</evidence>
<dbReference type="PANTHER" id="PTHR30435">
    <property type="entry name" value="FLAGELLAR PROTEIN"/>
    <property type="match status" value="1"/>
</dbReference>
<protein>
    <recommendedName>
        <fullName evidence="3 5">Flagellar hook protein FlgE</fullName>
    </recommendedName>
</protein>
<dbReference type="Pfam" id="PF06429">
    <property type="entry name" value="Flg_bbr_C"/>
    <property type="match status" value="1"/>
</dbReference>
<comment type="similarity">
    <text evidence="2 5">Belongs to the flagella basal body rod proteins family.</text>
</comment>
<dbReference type="GO" id="GO:0009425">
    <property type="term" value="C:bacterial-type flagellum basal body"/>
    <property type="evidence" value="ECO:0007669"/>
    <property type="project" value="UniProtKB-SubCell"/>
</dbReference>
<dbReference type="Pfam" id="PF22692">
    <property type="entry name" value="LlgE_F_G_D1"/>
    <property type="match status" value="1"/>
</dbReference>
<dbReference type="Gene3D" id="2.60.98.20">
    <property type="entry name" value="Flagellar hook protein FlgE"/>
    <property type="match status" value="1"/>
</dbReference>
<evidence type="ECO:0000259" key="7">
    <source>
        <dbReference type="Pfam" id="PF06429"/>
    </source>
</evidence>
<accession>A0A175RNA3</accession>
<dbReference type="InterPro" id="IPR053967">
    <property type="entry name" value="LlgE_F_G-like_D1"/>
</dbReference>
<sequence length="478" mass="49079">MSIGGLMRTSVSGMDAQATRLSAVSENIANANTNGYKQTTTEFTSQILAHGANQYNSGAVEANVRTLVSEQGGISYTANSSNSKKIDLAIQGNGFLVVNDGSTKGGSSGNYLTRAGSFTQQADGTLVNAAGYTLMGYPVTTGGTDYTLNGFAGLQPVNMRASLLSATPTTKGDLTANLNKEAAKIDPAVAGVTTPGEITTTPTAASNTVISYTSASSITTYDNTGKAVQLDVYYTKIDNNKWEVAVFNKADASSTTGTNPSATAPFPYAAGTTAPKGPLYTGTMTFDASSGKLASITSGGTTSTVDTAARNGFLNIDLRSTNANAINALNGSQIALNVSDFTQYSKDYLPLAATVNGNPAEVIDKVSVGKDGTVSATFTSGTSRNLYKIPLAMVAAPDNLTGVSGNAYYAGVESGTILMGFGGSGGLGTLQSGALENSTVDLASELTTMIESQRSYTANSKVFQTGSEIMDVLVNLKR</sequence>
<proteinExistence type="inferred from homology"/>
<evidence type="ECO:0000259" key="6">
    <source>
        <dbReference type="Pfam" id="PF00460"/>
    </source>
</evidence>
<dbReference type="InterPro" id="IPR020013">
    <property type="entry name" value="Flagellar_FlgE/F/G"/>
</dbReference>
<dbReference type="Pfam" id="PF00460">
    <property type="entry name" value="Flg_bb_rod"/>
    <property type="match status" value="1"/>
</dbReference>
<dbReference type="InterPro" id="IPR037058">
    <property type="entry name" value="Falgellar_hook_FlgE_sf"/>
</dbReference>
<keyword evidence="4 5" id="KW-0975">Bacterial flagellum</keyword>
<reference evidence="10 11" key="1">
    <citation type="journal article" date="2016" name="Front. Microbiol.">
        <title>Genomic Resource of Rice Seed Associated Bacteria.</title>
        <authorList>
            <person name="Midha S."/>
            <person name="Bansal K."/>
            <person name="Sharma S."/>
            <person name="Kumar N."/>
            <person name="Patil P.P."/>
            <person name="Chaudhry V."/>
            <person name="Patil P.B."/>
        </authorList>
    </citation>
    <scope>NUCLEOTIDE SEQUENCE [LARGE SCALE GENOMIC DNA]</scope>
    <source>
        <strain evidence="10 11">NS365</strain>
    </source>
</reference>
<comment type="subcellular location">
    <subcellularLocation>
        <location evidence="1 5">Bacterial flagellum basal body</location>
    </subcellularLocation>
</comment>
<evidence type="ECO:0000259" key="8">
    <source>
        <dbReference type="Pfam" id="PF07559"/>
    </source>
</evidence>
<dbReference type="PATRIC" id="fig|401562.4.peg.2620"/>
<dbReference type="Pfam" id="PF07559">
    <property type="entry name" value="FlgE_D2"/>
    <property type="match status" value="1"/>
</dbReference>
<dbReference type="InterPro" id="IPR011491">
    <property type="entry name" value="FlgE_D2"/>
</dbReference>
<dbReference type="SUPFAM" id="SSF117143">
    <property type="entry name" value="Flagellar hook protein flgE"/>
    <property type="match status" value="1"/>
</dbReference>
<dbReference type="InterPro" id="IPR010930">
    <property type="entry name" value="Flg_bb/hook_C_dom"/>
</dbReference>
<keyword evidence="11" id="KW-1185">Reference proteome</keyword>
<feature type="domain" description="Flagellar hook protein FlgE D2" evidence="8">
    <location>
        <begin position="201"/>
        <end position="357"/>
    </location>
</feature>
<comment type="function">
    <text evidence="5">A flexible structure which links the flagellar filament to the drive apparatus in the basal body.</text>
</comment>
<evidence type="ECO:0000256" key="3">
    <source>
        <dbReference type="ARBA" id="ARBA00019015"/>
    </source>
</evidence>
<dbReference type="Proteomes" id="UP000078529">
    <property type="component" value="Unassembled WGS sequence"/>
</dbReference>
<evidence type="ECO:0000313" key="10">
    <source>
        <dbReference type="EMBL" id="KTR05137.1"/>
    </source>
</evidence>
<feature type="domain" description="Flagellar basal body rod protein N-terminal" evidence="6">
    <location>
        <begin position="7"/>
        <end position="37"/>
    </location>
</feature>
<evidence type="ECO:0000256" key="1">
    <source>
        <dbReference type="ARBA" id="ARBA00004117"/>
    </source>
</evidence>
<name>A0A175RNA3_9HYPH</name>
<dbReference type="PROSITE" id="PS00588">
    <property type="entry name" value="FLAGELLA_BB_ROD"/>
    <property type="match status" value="1"/>
</dbReference>
<evidence type="ECO:0000313" key="11">
    <source>
        <dbReference type="Proteomes" id="UP000078529"/>
    </source>
</evidence>
<gene>
    <name evidence="10" type="ORF">NS365_14160</name>
</gene>
<organism evidence="10 11">
    <name type="scientific">Aureimonas ureilytica</name>
    <dbReference type="NCBI Taxonomy" id="401562"/>
    <lineage>
        <taxon>Bacteria</taxon>
        <taxon>Pseudomonadati</taxon>
        <taxon>Pseudomonadota</taxon>
        <taxon>Alphaproteobacteria</taxon>
        <taxon>Hyphomicrobiales</taxon>
        <taxon>Aurantimonadaceae</taxon>
        <taxon>Aureimonas</taxon>
    </lineage>
</organism>
<dbReference type="GO" id="GO:0071978">
    <property type="term" value="P:bacterial-type flagellum-dependent swarming motility"/>
    <property type="evidence" value="ECO:0007669"/>
    <property type="project" value="TreeGrafter"/>
</dbReference>
<dbReference type="NCBIfam" id="TIGR03506">
    <property type="entry name" value="FlgEFG_subfam"/>
    <property type="match status" value="1"/>
</dbReference>